<sequence length="438" mass="46399">MSARTFADASRLDDTGLALALAPALTPGGLVEAPSFFHGFAAQPLVLARGLVALADITSTRYYKHVPESMRDPVLTAHGDRLRAECFSACASVHARLDLLPGSFDSGEMRHGTTNVDIGPQMRTALTQVGRAELLHLDIGREGLAVATPGGTTYERPVVMPDRWVRGLGNAAEIHHGLPRAFEVGAAHARAFVAGLPPATGVDRTGWLVADRTGLRLSPRRVAGGVHVAGLHRLSAFKRLLTHVTGLVVHGTEAPGPSVVTLLLPGARLALGLTDVPWRGFSGEGSLLEHLAGGNALEDAELLAALLAFEPVLDEGRLARDSALSAARVRDGLGVLAASGRIGRDVVDDAWFHRELPHDPARVTKDATRLTRARRLLAEGAIESLADSWRVRTGDGPGYTVRDVGRDATCTCPWYLRHGTGRGPCAHILAVQLLVEAG</sequence>
<protein>
    <submittedName>
        <fullName evidence="3">SWIM zinc finger family protein</fullName>
    </submittedName>
</protein>
<comment type="caution">
    <text evidence="3">The sequence shown here is derived from an EMBL/GenBank/DDBJ whole genome shotgun (WGS) entry which is preliminary data.</text>
</comment>
<evidence type="ECO:0000259" key="2">
    <source>
        <dbReference type="PROSITE" id="PS50966"/>
    </source>
</evidence>
<name>A0ABR9DSH8_9MICO</name>
<keyword evidence="1" id="KW-0863">Zinc-finger</keyword>
<organism evidence="3 4">
    <name type="scientific">Flavimobilis rhizosphaerae</name>
    <dbReference type="NCBI Taxonomy" id="2775421"/>
    <lineage>
        <taxon>Bacteria</taxon>
        <taxon>Bacillati</taxon>
        <taxon>Actinomycetota</taxon>
        <taxon>Actinomycetes</taxon>
        <taxon>Micrococcales</taxon>
        <taxon>Jonesiaceae</taxon>
        <taxon>Flavimobilis</taxon>
    </lineage>
</organism>
<proteinExistence type="predicted"/>
<reference evidence="3 4" key="1">
    <citation type="submission" date="2020-09" db="EMBL/GenBank/DDBJ databases">
        <title>Flavimobilis rhizosphaerae sp. nov., isolated from rhizosphere soil of Spartina alterniflora.</title>
        <authorList>
            <person name="Hanqin C."/>
        </authorList>
    </citation>
    <scope>NUCLEOTIDE SEQUENCE [LARGE SCALE GENOMIC DNA]</scope>
    <source>
        <strain evidence="3 4">GY 10621</strain>
    </source>
</reference>
<evidence type="ECO:0000313" key="4">
    <source>
        <dbReference type="Proteomes" id="UP000642107"/>
    </source>
</evidence>
<dbReference type="EMBL" id="JACZDF010000006">
    <property type="protein sequence ID" value="MBD9700051.1"/>
    <property type="molecule type" value="Genomic_DNA"/>
</dbReference>
<keyword evidence="4" id="KW-1185">Reference proteome</keyword>
<keyword evidence="1" id="KW-0862">Zinc</keyword>
<accession>A0ABR9DSH8</accession>
<evidence type="ECO:0000256" key="1">
    <source>
        <dbReference type="PROSITE-ProRule" id="PRU00325"/>
    </source>
</evidence>
<keyword evidence="1" id="KW-0479">Metal-binding</keyword>
<dbReference type="RefSeq" id="WP_192280978.1">
    <property type="nucleotide sequence ID" value="NZ_JACZDF010000006.1"/>
</dbReference>
<dbReference type="Proteomes" id="UP000642107">
    <property type="component" value="Unassembled WGS sequence"/>
</dbReference>
<dbReference type="InterPro" id="IPR007527">
    <property type="entry name" value="Znf_SWIM"/>
</dbReference>
<feature type="domain" description="SWIM-type" evidence="2">
    <location>
        <begin position="399"/>
        <end position="436"/>
    </location>
</feature>
<dbReference type="PROSITE" id="PS50966">
    <property type="entry name" value="ZF_SWIM"/>
    <property type="match status" value="1"/>
</dbReference>
<evidence type="ECO:0000313" key="3">
    <source>
        <dbReference type="EMBL" id="MBD9700051.1"/>
    </source>
</evidence>
<gene>
    <name evidence="3" type="ORF">IGS67_11200</name>
</gene>
<dbReference type="Pfam" id="PF04434">
    <property type="entry name" value="SWIM"/>
    <property type="match status" value="1"/>
</dbReference>